<evidence type="ECO:0000256" key="1">
    <source>
        <dbReference type="SAM" id="Coils"/>
    </source>
</evidence>
<keyword evidence="1" id="KW-0175">Coiled coil</keyword>
<dbReference type="RefSeq" id="WP_158865306.1">
    <property type="nucleotide sequence ID" value="NZ_CP046401.1"/>
</dbReference>
<evidence type="ECO:0000313" key="4">
    <source>
        <dbReference type="EMBL" id="QGY43809.1"/>
    </source>
</evidence>
<evidence type="ECO:0000256" key="2">
    <source>
        <dbReference type="SAM" id="Phobius"/>
    </source>
</evidence>
<name>A0A6I6JRG5_9BACT</name>
<reference evidence="4 5" key="1">
    <citation type="submission" date="2019-11" db="EMBL/GenBank/DDBJ databases">
        <authorList>
            <person name="Zheng R.K."/>
            <person name="Sun C.M."/>
        </authorList>
    </citation>
    <scope>NUCLEOTIDE SEQUENCE [LARGE SCALE GENOMIC DNA]</scope>
    <source>
        <strain evidence="4 5">WC007</strain>
    </source>
</reference>
<keyword evidence="5" id="KW-1185">Reference proteome</keyword>
<sequence>MNLGEIFKTKRWKTFMGYVYGWGASIVMLGALFKLQHWNHSGLFLTIGLITEAFIFFLSAFEPPLEMPEWSKVYPELREDYEIMDMDEISPRNKKGIDELFSSSELTPELLDKVGKGLNELSNTARGISDISAATLATDLYVKNIGSASESMGTFAEINNKANETINRSVGNLAESYVNTAKQLSESGKSAISVMQRTGEQFSSQLADAGKNLANSFEMASSSITSGLNTIGEGSKQYSGNLQKLNQNINELNKNFEAQLTDTKSQMVASQKFNNDLTQMNEILASSVDELKKYKDNAEQLNKNLEALNTIYGNMLGAMSYKK</sequence>
<keyword evidence="2" id="KW-0812">Transmembrane</keyword>
<dbReference type="Pfam" id="PF22827">
    <property type="entry name" value="GldL_N"/>
    <property type="match status" value="1"/>
</dbReference>
<dbReference type="EMBL" id="CP046401">
    <property type="protein sequence ID" value="QGY43809.1"/>
    <property type="molecule type" value="Genomic_DNA"/>
</dbReference>
<dbReference type="InterPro" id="IPR019852">
    <property type="entry name" value="Motility-assoc_prot_GldL"/>
</dbReference>
<dbReference type="SUPFAM" id="SSF58104">
    <property type="entry name" value="Methyl-accepting chemotaxis protein (MCP) signaling domain"/>
    <property type="match status" value="1"/>
</dbReference>
<accession>A0A6I6JRG5</accession>
<dbReference type="AlphaFoldDB" id="A0A6I6JRG5"/>
<dbReference type="NCBIfam" id="TIGR03513">
    <property type="entry name" value="GldL_gliding"/>
    <property type="match status" value="1"/>
</dbReference>
<feature type="transmembrane region" description="Helical" evidence="2">
    <location>
        <begin position="15"/>
        <end position="35"/>
    </location>
</feature>
<gene>
    <name evidence="4" type="primary">gldL</name>
    <name evidence="4" type="ORF">GM418_09090</name>
</gene>
<protein>
    <submittedName>
        <fullName evidence="4">Gliding motility protein GldL</fullName>
    </submittedName>
</protein>
<dbReference type="Proteomes" id="UP000428260">
    <property type="component" value="Chromosome"/>
</dbReference>
<evidence type="ECO:0000259" key="3">
    <source>
        <dbReference type="Pfam" id="PF22827"/>
    </source>
</evidence>
<proteinExistence type="predicted"/>
<feature type="domain" description="Gliding motility protein GldL-like N-terminal" evidence="3">
    <location>
        <begin position="19"/>
        <end position="80"/>
    </location>
</feature>
<feature type="coiled-coil region" evidence="1">
    <location>
        <begin position="235"/>
        <end position="311"/>
    </location>
</feature>
<organism evidence="4 5">
    <name type="scientific">Maribellus comscasis</name>
    <dbReference type="NCBI Taxonomy" id="2681766"/>
    <lineage>
        <taxon>Bacteria</taxon>
        <taxon>Pseudomonadati</taxon>
        <taxon>Bacteroidota</taxon>
        <taxon>Bacteroidia</taxon>
        <taxon>Marinilabiliales</taxon>
        <taxon>Prolixibacteraceae</taxon>
        <taxon>Maribellus</taxon>
    </lineage>
</organism>
<feature type="transmembrane region" description="Helical" evidence="2">
    <location>
        <begin position="42"/>
        <end position="61"/>
    </location>
</feature>
<keyword evidence="2" id="KW-0472">Membrane</keyword>
<keyword evidence="2" id="KW-1133">Transmembrane helix</keyword>
<evidence type="ECO:0000313" key="5">
    <source>
        <dbReference type="Proteomes" id="UP000428260"/>
    </source>
</evidence>
<dbReference type="KEGG" id="mcos:GM418_09090"/>
<dbReference type="InterPro" id="IPR055087">
    <property type="entry name" value="GldL-like_N"/>
</dbReference>